<evidence type="ECO:0000313" key="1">
    <source>
        <dbReference type="EMBL" id="MCB4800372.1"/>
    </source>
</evidence>
<protein>
    <submittedName>
        <fullName evidence="1">Uncharacterized protein</fullName>
    </submittedName>
</protein>
<sequence>MDFLAQRLPYVTRTEWQARLEAGDVVDERGEVVTPARVFEPGLRLYYYRSLPAEPQLPFEETVLY</sequence>
<name>A0A9X1I544_9FLAO</name>
<accession>A0A9X1I544</accession>
<comment type="caution">
    <text evidence="1">The sequence shown here is derived from an EMBL/GenBank/DDBJ whole genome shotgun (WGS) entry which is preliminary data.</text>
</comment>
<gene>
    <name evidence="1" type="ORF">LG649_16105</name>
</gene>
<dbReference type="Proteomes" id="UP001139199">
    <property type="component" value="Unassembled WGS sequence"/>
</dbReference>
<feature type="non-terminal residue" evidence="1">
    <location>
        <position position="65"/>
    </location>
</feature>
<reference evidence="1" key="1">
    <citation type="submission" date="2021-10" db="EMBL/GenBank/DDBJ databases">
        <title>Tamlana sargassums sp. nov., and Tamlana laminarinivorans sp. nov., two new bacteria isolated from the brown alga.</title>
        <authorList>
            <person name="Li J."/>
        </authorList>
    </citation>
    <scope>NUCLEOTIDE SEQUENCE</scope>
    <source>
        <strain evidence="1">PT2-4</strain>
    </source>
</reference>
<keyword evidence="2" id="KW-1185">Reference proteome</keyword>
<dbReference type="EMBL" id="JAJAPW010000075">
    <property type="protein sequence ID" value="MCB4800372.1"/>
    <property type="molecule type" value="Genomic_DNA"/>
</dbReference>
<organism evidence="1 2">
    <name type="scientific">Neotamlana laminarinivorans</name>
    <dbReference type="NCBI Taxonomy" id="2883124"/>
    <lineage>
        <taxon>Bacteria</taxon>
        <taxon>Pseudomonadati</taxon>
        <taxon>Bacteroidota</taxon>
        <taxon>Flavobacteriia</taxon>
        <taxon>Flavobacteriales</taxon>
        <taxon>Flavobacteriaceae</taxon>
        <taxon>Neotamlana</taxon>
    </lineage>
</organism>
<dbReference type="AlphaFoldDB" id="A0A9X1I544"/>
<proteinExistence type="predicted"/>
<evidence type="ECO:0000313" key="2">
    <source>
        <dbReference type="Proteomes" id="UP001139199"/>
    </source>
</evidence>